<protein>
    <recommendedName>
        <fullName evidence="4">Subtilisin-like serine protease</fullName>
    </recommendedName>
</protein>
<sequence>MSGYGQIRAGIARPEKSSPPFTIELLHEASDPPGSGTRHDHDKYNSLLPATYRTETGELVAAGRHVKLCIGQELDLQRLTDVHDWLWFAGLPRLPRPLHHQLLIGHEIVITERLDMHLVWTTGRLFLKPIPRYLLEPSFWTENLNCALGCACAHDGKLATQTTTTFCHSQTLRRRALGFLFSYAALVSHESDFRSAQAKLLLPSEVRWLDWRVFVDELDLEHIYSRIDPRFYHAELRLSRLNILYAALRTPFRGYVPLWNQYGLFIRDNFAWLAGATVYIAIVLTAMQVGLVTESLAHSSSFQAASYGFTVFSILGPLITAALIIIASICVLIVNIIRALRFTDRRIAKINSQGREYSSGQRS</sequence>
<keyword evidence="1" id="KW-1133">Transmembrane helix</keyword>
<evidence type="ECO:0000256" key="1">
    <source>
        <dbReference type="SAM" id="Phobius"/>
    </source>
</evidence>
<reference evidence="2 3" key="1">
    <citation type="submission" date="2016-03" db="EMBL/GenBank/DDBJ databases">
        <title>Fine-scale spatial genetic structure of a fungal parasite of coffee scale insects.</title>
        <authorList>
            <person name="Jackson D."/>
            <person name="Zemenick K.A."/>
            <person name="Malloure B."/>
            <person name="Quandt C.A."/>
            <person name="James T.Y."/>
        </authorList>
    </citation>
    <scope>NUCLEOTIDE SEQUENCE [LARGE SCALE GENOMIC DNA]</scope>
    <source>
        <strain evidence="2 3">UM487</strain>
    </source>
</reference>
<proteinExistence type="predicted"/>
<dbReference type="OrthoDB" id="5086500at2759"/>
<dbReference type="Pfam" id="PF20246">
    <property type="entry name" value="DUF6601"/>
    <property type="match status" value="1"/>
</dbReference>
<name>A0A179IK07_CORDF</name>
<dbReference type="PANTHER" id="PTHR34414">
    <property type="entry name" value="HET DOMAIN-CONTAINING PROTEIN-RELATED"/>
    <property type="match status" value="1"/>
</dbReference>
<dbReference type="Proteomes" id="UP000243081">
    <property type="component" value="Unassembled WGS sequence"/>
</dbReference>
<dbReference type="EMBL" id="LUKN01000603">
    <property type="protein sequence ID" value="OAR02603.1"/>
    <property type="molecule type" value="Genomic_DNA"/>
</dbReference>
<evidence type="ECO:0008006" key="4">
    <source>
        <dbReference type="Google" id="ProtNLM"/>
    </source>
</evidence>
<keyword evidence="1" id="KW-0472">Membrane</keyword>
<evidence type="ECO:0000313" key="2">
    <source>
        <dbReference type="EMBL" id="OAR02603.1"/>
    </source>
</evidence>
<dbReference type="PANTHER" id="PTHR34414:SF1">
    <property type="entry name" value="SUBTILISIN-LIKE SERINE PROTEASE"/>
    <property type="match status" value="1"/>
</dbReference>
<evidence type="ECO:0000313" key="3">
    <source>
        <dbReference type="Proteomes" id="UP000243081"/>
    </source>
</evidence>
<keyword evidence="3" id="KW-1185">Reference proteome</keyword>
<dbReference type="InterPro" id="IPR046536">
    <property type="entry name" value="DUF6601"/>
</dbReference>
<dbReference type="OMA" id="ITEQMDM"/>
<feature type="transmembrane region" description="Helical" evidence="1">
    <location>
        <begin position="270"/>
        <end position="291"/>
    </location>
</feature>
<keyword evidence="1" id="KW-0812">Transmembrane</keyword>
<dbReference type="AlphaFoldDB" id="A0A179IK07"/>
<gene>
    <name evidence="2" type="ORF">LLEC1_06425</name>
</gene>
<accession>A0A179IK07</accession>
<organism evidence="2 3">
    <name type="scientific">Cordyceps confragosa</name>
    <name type="common">Lecanicillium lecanii</name>
    <dbReference type="NCBI Taxonomy" id="2714763"/>
    <lineage>
        <taxon>Eukaryota</taxon>
        <taxon>Fungi</taxon>
        <taxon>Dikarya</taxon>
        <taxon>Ascomycota</taxon>
        <taxon>Pezizomycotina</taxon>
        <taxon>Sordariomycetes</taxon>
        <taxon>Hypocreomycetidae</taxon>
        <taxon>Hypocreales</taxon>
        <taxon>Cordycipitaceae</taxon>
        <taxon>Akanthomyces</taxon>
    </lineage>
</organism>
<feature type="transmembrane region" description="Helical" evidence="1">
    <location>
        <begin position="311"/>
        <end position="337"/>
    </location>
</feature>
<comment type="caution">
    <text evidence="2">The sequence shown here is derived from an EMBL/GenBank/DDBJ whole genome shotgun (WGS) entry which is preliminary data.</text>
</comment>